<dbReference type="Proteomes" id="UP001060215">
    <property type="component" value="Chromosome 1"/>
</dbReference>
<organism evidence="1 2">
    <name type="scientific">Camellia lanceoleosa</name>
    <dbReference type="NCBI Taxonomy" id="1840588"/>
    <lineage>
        <taxon>Eukaryota</taxon>
        <taxon>Viridiplantae</taxon>
        <taxon>Streptophyta</taxon>
        <taxon>Embryophyta</taxon>
        <taxon>Tracheophyta</taxon>
        <taxon>Spermatophyta</taxon>
        <taxon>Magnoliopsida</taxon>
        <taxon>eudicotyledons</taxon>
        <taxon>Gunneridae</taxon>
        <taxon>Pentapetalae</taxon>
        <taxon>asterids</taxon>
        <taxon>Ericales</taxon>
        <taxon>Theaceae</taxon>
        <taxon>Camellia</taxon>
    </lineage>
</organism>
<dbReference type="EMBL" id="CM045758">
    <property type="protein sequence ID" value="KAI8029333.1"/>
    <property type="molecule type" value="Genomic_DNA"/>
</dbReference>
<proteinExistence type="predicted"/>
<evidence type="ECO:0000313" key="1">
    <source>
        <dbReference type="EMBL" id="KAI8029333.1"/>
    </source>
</evidence>
<gene>
    <name evidence="1" type="ORF">LOK49_LG01G01813</name>
</gene>
<sequence>MRNSFFFSSSLFCNSLTLSLSLSLSLSHRTINTSSAQPLCLLLFPEFGSFFPIDTHPLRYRRCSSFPLNLSKLIGLGKTCNFDKVTSDRLCSVESQYDYVLQFLQTRDCSFSLESSQVECFQGTDPGVALVNLETGVQSWAFRCKRDEESV</sequence>
<comment type="caution">
    <text evidence="1">The sequence shown here is derived from an EMBL/GenBank/DDBJ whole genome shotgun (WGS) entry which is preliminary data.</text>
</comment>
<evidence type="ECO:0000313" key="2">
    <source>
        <dbReference type="Proteomes" id="UP001060215"/>
    </source>
</evidence>
<name>A0ACC0IW19_9ERIC</name>
<reference evidence="1 2" key="1">
    <citation type="journal article" date="2022" name="Plant J.">
        <title>Chromosome-level genome of Camellia lanceoleosa provides a valuable resource for understanding genome evolution and self-incompatibility.</title>
        <authorList>
            <person name="Gong W."/>
            <person name="Xiao S."/>
            <person name="Wang L."/>
            <person name="Liao Z."/>
            <person name="Chang Y."/>
            <person name="Mo W."/>
            <person name="Hu G."/>
            <person name="Li W."/>
            <person name="Zhao G."/>
            <person name="Zhu H."/>
            <person name="Hu X."/>
            <person name="Ji K."/>
            <person name="Xiang X."/>
            <person name="Song Q."/>
            <person name="Yuan D."/>
            <person name="Jin S."/>
            <person name="Zhang L."/>
        </authorList>
    </citation>
    <scope>NUCLEOTIDE SEQUENCE [LARGE SCALE GENOMIC DNA]</scope>
    <source>
        <strain evidence="1">SQ_2022a</strain>
    </source>
</reference>
<keyword evidence="2" id="KW-1185">Reference proteome</keyword>
<accession>A0ACC0IW19</accession>
<protein>
    <submittedName>
        <fullName evidence="1">Uncharacterized protein</fullName>
    </submittedName>
</protein>